<comment type="caution">
    <text evidence="1">The sequence shown here is derived from an EMBL/GenBank/DDBJ whole genome shotgun (WGS) entry which is preliminary data.</text>
</comment>
<gene>
    <name evidence="1" type="ORF">LOK49_LG04G02886</name>
</gene>
<reference evidence="1 2" key="1">
    <citation type="journal article" date="2022" name="Plant J.">
        <title>Chromosome-level genome of Camellia lanceoleosa provides a valuable resource for understanding genome evolution and self-incompatibility.</title>
        <authorList>
            <person name="Gong W."/>
            <person name="Xiao S."/>
            <person name="Wang L."/>
            <person name="Liao Z."/>
            <person name="Chang Y."/>
            <person name="Mo W."/>
            <person name="Hu G."/>
            <person name="Li W."/>
            <person name="Zhao G."/>
            <person name="Zhu H."/>
            <person name="Hu X."/>
            <person name="Ji K."/>
            <person name="Xiang X."/>
            <person name="Song Q."/>
            <person name="Yuan D."/>
            <person name="Jin S."/>
            <person name="Zhang L."/>
        </authorList>
    </citation>
    <scope>NUCLEOTIDE SEQUENCE [LARGE SCALE GENOMIC DNA]</scope>
    <source>
        <strain evidence="1">SQ_2022a</strain>
    </source>
</reference>
<keyword evidence="2" id="KW-1185">Reference proteome</keyword>
<evidence type="ECO:0000313" key="2">
    <source>
        <dbReference type="Proteomes" id="UP001060215"/>
    </source>
</evidence>
<sequence>MGVKASIFGLLCRSRHWMDASPSEHRSVTALNRRLCELERHGRGRGSARVHDDDMHIAMDDDPIHASSSSSLICRTREVENATSNHLRIRKLAHNRSVYRRFTLIFAKAWLFSVDLCRICESKGAWKKLHSS</sequence>
<dbReference type="EMBL" id="CM045759">
    <property type="protein sequence ID" value="KAI8018541.1"/>
    <property type="molecule type" value="Genomic_DNA"/>
</dbReference>
<protein>
    <submittedName>
        <fullName evidence="1">Uncharacterized protein</fullName>
    </submittedName>
</protein>
<evidence type="ECO:0000313" key="1">
    <source>
        <dbReference type="EMBL" id="KAI8018541.1"/>
    </source>
</evidence>
<accession>A0ACC0HZA2</accession>
<organism evidence="1 2">
    <name type="scientific">Camellia lanceoleosa</name>
    <dbReference type="NCBI Taxonomy" id="1840588"/>
    <lineage>
        <taxon>Eukaryota</taxon>
        <taxon>Viridiplantae</taxon>
        <taxon>Streptophyta</taxon>
        <taxon>Embryophyta</taxon>
        <taxon>Tracheophyta</taxon>
        <taxon>Spermatophyta</taxon>
        <taxon>Magnoliopsida</taxon>
        <taxon>eudicotyledons</taxon>
        <taxon>Gunneridae</taxon>
        <taxon>Pentapetalae</taxon>
        <taxon>asterids</taxon>
        <taxon>Ericales</taxon>
        <taxon>Theaceae</taxon>
        <taxon>Camellia</taxon>
    </lineage>
</organism>
<proteinExistence type="predicted"/>
<dbReference type="Proteomes" id="UP001060215">
    <property type="component" value="Chromosome 2"/>
</dbReference>
<name>A0ACC0HZA2_9ERIC</name>